<feature type="domain" description="F5/8 type C" evidence="1">
    <location>
        <begin position="1"/>
        <end position="76"/>
    </location>
</feature>
<accession>A0ABR2JYM0</accession>
<gene>
    <name evidence="2" type="ORF">M9Y10_042702</name>
</gene>
<evidence type="ECO:0000259" key="1">
    <source>
        <dbReference type="PROSITE" id="PS50022"/>
    </source>
</evidence>
<dbReference type="PROSITE" id="PS50022">
    <property type="entry name" value="FA58C_3"/>
    <property type="match status" value="1"/>
</dbReference>
<protein>
    <recommendedName>
        <fullName evidence="1">F5/8 type C domain-containing protein</fullName>
    </recommendedName>
</protein>
<evidence type="ECO:0000313" key="3">
    <source>
        <dbReference type="Proteomes" id="UP001470230"/>
    </source>
</evidence>
<proteinExistence type="predicted"/>
<dbReference type="EMBL" id="JAPFFF010000008">
    <property type="protein sequence ID" value="KAK8883608.1"/>
    <property type="molecule type" value="Genomic_DNA"/>
</dbReference>
<keyword evidence="3" id="KW-1185">Reference proteome</keyword>
<comment type="caution">
    <text evidence="2">The sequence shown here is derived from an EMBL/GenBank/DDBJ whole genome shotgun (WGS) entry which is preliminary data.</text>
</comment>
<evidence type="ECO:0000313" key="2">
    <source>
        <dbReference type="EMBL" id="KAK8883608.1"/>
    </source>
</evidence>
<name>A0ABR2JYM0_9EUKA</name>
<organism evidence="2 3">
    <name type="scientific">Tritrichomonas musculus</name>
    <dbReference type="NCBI Taxonomy" id="1915356"/>
    <lineage>
        <taxon>Eukaryota</taxon>
        <taxon>Metamonada</taxon>
        <taxon>Parabasalia</taxon>
        <taxon>Tritrichomonadida</taxon>
        <taxon>Tritrichomonadidae</taxon>
        <taxon>Tritrichomonas</taxon>
    </lineage>
</organism>
<dbReference type="InterPro" id="IPR000421">
    <property type="entry name" value="FA58C"/>
</dbReference>
<dbReference type="Proteomes" id="UP001470230">
    <property type="component" value="Unassembled WGS sequence"/>
</dbReference>
<sequence length="78" mass="9483">MRNYKIICTDDLNKPESDWKTLIEINEKTENEHKVLDIYEFAHPSPPVRFIKLIATGPYWNNDLRLRFYHFDLFGTYF</sequence>
<reference evidence="2 3" key="1">
    <citation type="submission" date="2024-04" db="EMBL/GenBank/DDBJ databases">
        <title>Tritrichomonas musculus Genome.</title>
        <authorList>
            <person name="Alves-Ferreira E."/>
            <person name="Grigg M."/>
            <person name="Lorenzi H."/>
            <person name="Galac M."/>
        </authorList>
    </citation>
    <scope>NUCLEOTIDE SEQUENCE [LARGE SCALE GENOMIC DNA]</scope>
    <source>
        <strain evidence="2 3">EAF2021</strain>
    </source>
</reference>